<evidence type="ECO:0000313" key="2">
    <source>
        <dbReference type="Proteomes" id="UP000182235"/>
    </source>
</evidence>
<dbReference type="EMBL" id="LGRN01000218">
    <property type="protein sequence ID" value="OJD14456.1"/>
    <property type="molecule type" value="Genomic_DNA"/>
</dbReference>
<dbReference type="Proteomes" id="UP000182235">
    <property type="component" value="Unassembled WGS sequence"/>
</dbReference>
<gene>
    <name evidence="1" type="ORF">AJ78_05191</name>
</gene>
<proteinExistence type="predicted"/>
<sequence length="89" mass="9506">MGQAVQCHLDNFARVITSNADKARAANRAIILAMLHTIRSASRTRAGLRTLGTFCIDFPSPKLILYRNPGSGAVGMTKDSCMLSGVIQG</sequence>
<evidence type="ECO:0000313" key="1">
    <source>
        <dbReference type="EMBL" id="OJD14456.1"/>
    </source>
</evidence>
<comment type="caution">
    <text evidence="1">The sequence shown here is derived from an EMBL/GenBank/DDBJ whole genome shotgun (WGS) entry which is preliminary data.</text>
</comment>
<dbReference type="AlphaFoldDB" id="A0A1J9PD07"/>
<accession>A0A1J9PD07</accession>
<keyword evidence="2" id="KW-1185">Reference proteome</keyword>
<reference evidence="1 2" key="1">
    <citation type="submission" date="2015-07" db="EMBL/GenBank/DDBJ databases">
        <title>Emmonsia species relationships and genome sequence.</title>
        <authorList>
            <consortium name="The Broad Institute Genomics Platform"/>
            <person name="Cuomo C.A."/>
            <person name="Munoz J.F."/>
            <person name="Imamovic A."/>
            <person name="Priest M.E."/>
            <person name="Young S."/>
            <person name="Clay O.K."/>
            <person name="McEwen J.G."/>
        </authorList>
    </citation>
    <scope>NUCLEOTIDE SEQUENCE [LARGE SCALE GENOMIC DNA]</scope>
    <source>
        <strain evidence="1 2">UAMH 9510</strain>
    </source>
</reference>
<organism evidence="1 2">
    <name type="scientific">Emergomyces pasteurianus Ep9510</name>
    <dbReference type="NCBI Taxonomy" id="1447872"/>
    <lineage>
        <taxon>Eukaryota</taxon>
        <taxon>Fungi</taxon>
        <taxon>Dikarya</taxon>
        <taxon>Ascomycota</taxon>
        <taxon>Pezizomycotina</taxon>
        <taxon>Eurotiomycetes</taxon>
        <taxon>Eurotiomycetidae</taxon>
        <taxon>Onygenales</taxon>
        <taxon>Ajellomycetaceae</taxon>
        <taxon>Emergomyces</taxon>
    </lineage>
</organism>
<dbReference type="VEuPathDB" id="FungiDB:AJ78_05191"/>
<protein>
    <submittedName>
        <fullName evidence="1">Uncharacterized protein</fullName>
    </submittedName>
</protein>
<name>A0A1J9PD07_9EURO</name>